<evidence type="ECO:0000313" key="2">
    <source>
        <dbReference type="EMBL" id="VAW96091.1"/>
    </source>
</evidence>
<dbReference type="PANTHER" id="PTHR21015:SF22">
    <property type="entry name" value="GLYCOSYLTRANSFERASE"/>
    <property type="match status" value="1"/>
</dbReference>
<dbReference type="GO" id="GO:0016757">
    <property type="term" value="F:glycosyltransferase activity"/>
    <property type="evidence" value="ECO:0007669"/>
    <property type="project" value="UniProtKB-ARBA"/>
</dbReference>
<name>A0A3B0ZWE7_9ZZZZ</name>
<dbReference type="SUPFAM" id="SSF53756">
    <property type="entry name" value="UDP-Glycosyltransferase/glycogen phosphorylase"/>
    <property type="match status" value="1"/>
</dbReference>
<reference evidence="2" key="1">
    <citation type="submission" date="2018-06" db="EMBL/GenBank/DDBJ databases">
        <authorList>
            <person name="Zhirakovskaya E."/>
        </authorList>
    </citation>
    <scope>NUCLEOTIDE SEQUENCE</scope>
</reference>
<dbReference type="Pfam" id="PF06722">
    <property type="entry name" value="EryCIII-like_C"/>
    <property type="match status" value="1"/>
</dbReference>
<proteinExistence type="predicted"/>
<sequence>MENITFCWELGGGYGHLASFKPLANTLVERQHTVSALLRTTQYAETFFDTERIKYSSAPIWDSEKKYTSPTISYADIIARQGYHSASSLLALVKQWRDKLQAYKTELLIVDHSPTALIAARTLNLPSTLFGTGFVSPPSVSPLPAIVPWLNPEPEFVKKIETDVLAVINKVLQHFNYEKLNHLYELFAVEEDFLCTLPELDHYDSRAADAYWGPRLGDGSGVDASWPESTRRKVFVYTNNRYKLVYDLLKSFKDIDADFIVHCAGENKEGLMPYESGDVIFSIDPININSIANKADLVICHAGHGTVAATLLMGIPLLLIPTQLEQCILANKLSNFGMAGFIDIRDNAPDFITAINSSLNNAEYRQKATRFAEFYKGFNQSEQLEEIVFACEDILS</sequence>
<accession>A0A3B0ZWE7</accession>
<dbReference type="EMBL" id="UOFT01000051">
    <property type="protein sequence ID" value="VAW96091.1"/>
    <property type="molecule type" value="Genomic_DNA"/>
</dbReference>
<evidence type="ECO:0000259" key="1">
    <source>
        <dbReference type="Pfam" id="PF06722"/>
    </source>
</evidence>
<dbReference type="Gene3D" id="3.40.50.2000">
    <property type="entry name" value="Glycogen Phosphorylase B"/>
    <property type="match status" value="2"/>
</dbReference>
<dbReference type="AlphaFoldDB" id="A0A3B0ZWE7"/>
<protein>
    <recommendedName>
        <fullName evidence="1">Erythromycin biosynthesis protein CIII-like C-terminal domain-containing protein</fullName>
    </recommendedName>
</protein>
<dbReference type="InterPro" id="IPR010610">
    <property type="entry name" value="EryCIII-like_C"/>
</dbReference>
<feature type="domain" description="Erythromycin biosynthesis protein CIII-like C-terminal" evidence="1">
    <location>
        <begin position="248"/>
        <end position="373"/>
    </location>
</feature>
<gene>
    <name evidence="2" type="ORF">MNBD_GAMMA23-549</name>
</gene>
<organism evidence="2">
    <name type="scientific">hydrothermal vent metagenome</name>
    <dbReference type="NCBI Taxonomy" id="652676"/>
    <lineage>
        <taxon>unclassified sequences</taxon>
        <taxon>metagenomes</taxon>
        <taxon>ecological metagenomes</taxon>
    </lineage>
</organism>
<dbReference type="PANTHER" id="PTHR21015">
    <property type="entry name" value="UDP-N-ACETYLGLUCOSAMINE--N-ACETYLMURAMYL-(PENTAPEPTIDE) PYROPHOSPHORYL-UNDECAPRENOL N-ACETYLGLUCOSAMINE TRANSFERASE 1"/>
    <property type="match status" value="1"/>
</dbReference>